<dbReference type="PANTHER" id="PTHR33050">
    <property type="entry name" value="REVERSE TRANSCRIPTASE DOMAIN-CONTAINING PROTEIN"/>
    <property type="match status" value="1"/>
</dbReference>
<dbReference type="AlphaFoldDB" id="A0A6S7FUR1"/>
<dbReference type="OrthoDB" id="6764166at2759"/>
<accession>A0A6S7FUR1</accession>
<feature type="region of interest" description="Disordered" evidence="1">
    <location>
        <begin position="17"/>
        <end position="61"/>
    </location>
</feature>
<reference evidence="2" key="1">
    <citation type="submission" date="2020-04" db="EMBL/GenBank/DDBJ databases">
        <authorList>
            <person name="Alioto T."/>
            <person name="Alioto T."/>
            <person name="Gomez Garrido J."/>
        </authorList>
    </citation>
    <scope>NUCLEOTIDE SEQUENCE</scope>
    <source>
        <strain evidence="2">A484AB</strain>
    </source>
</reference>
<sequence>MGSVHSEVFTVSDATTINTTSGVGGGAREDSIANSPSTQQHPVRAASPKEGGWPTSSSKFTSSKPVVTVRELAKVLGHLTSTIQDVFPAPLHFRHLQECKNKALGLSHTYEHPFKLTIQAKEELVWWRDNLDAWIGKALVTGRPDLVIETDASQMGWGAFCMGTSTGGQWSQAESSLHINCLELLAGASRLEARPAGVFHNKSVVRPTRELYSGTNSTAPLSRPLNTPDGDASITQSPTSRLAAISQSYTQAGISQPAQELLLVAWRKGTATTYASAWRKWDSWCCEREISSVHAPIEAIIEF</sequence>
<dbReference type="Proteomes" id="UP001152795">
    <property type="component" value="Unassembled WGS sequence"/>
</dbReference>
<proteinExistence type="predicted"/>
<evidence type="ECO:0000313" key="3">
    <source>
        <dbReference type="Proteomes" id="UP001152795"/>
    </source>
</evidence>
<comment type="caution">
    <text evidence="2">The sequence shown here is derived from an EMBL/GenBank/DDBJ whole genome shotgun (WGS) entry which is preliminary data.</text>
</comment>
<gene>
    <name evidence="2" type="ORF">PACLA_8A070091</name>
</gene>
<name>A0A6S7FUR1_PARCT</name>
<feature type="compositionally biased region" description="Polar residues" evidence="1">
    <location>
        <begin position="32"/>
        <end position="41"/>
    </location>
</feature>
<keyword evidence="3" id="KW-1185">Reference proteome</keyword>
<dbReference type="InterPro" id="IPR052055">
    <property type="entry name" value="Hepadnavirus_pol/RT"/>
</dbReference>
<dbReference type="SUPFAM" id="SSF56672">
    <property type="entry name" value="DNA/RNA polymerases"/>
    <property type="match status" value="1"/>
</dbReference>
<dbReference type="InterPro" id="IPR043502">
    <property type="entry name" value="DNA/RNA_pol_sf"/>
</dbReference>
<organism evidence="2 3">
    <name type="scientific">Paramuricea clavata</name>
    <name type="common">Red gorgonian</name>
    <name type="synonym">Violescent sea-whip</name>
    <dbReference type="NCBI Taxonomy" id="317549"/>
    <lineage>
        <taxon>Eukaryota</taxon>
        <taxon>Metazoa</taxon>
        <taxon>Cnidaria</taxon>
        <taxon>Anthozoa</taxon>
        <taxon>Octocorallia</taxon>
        <taxon>Malacalcyonacea</taxon>
        <taxon>Plexauridae</taxon>
        <taxon>Paramuricea</taxon>
    </lineage>
</organism>
<evidence type="ECO:0000313" key="2">
    <source>
        <dbReference type="EMBL" id="CAB3983318.1"/>
    </source>
</evidence>
<evidence type="ECO:0000256" key="1">
    <source>
        <dbReference type="SAM" id="MobiDB-lite"/>
    </source>
</evidence>
<protein>
    <submittedName>
        <fullName evidence="2">Uncharacterized protein</fullName>
    </submittedName>
</protein>
<dbReference type="EMBL" id="CACRXK020000600">
    <property type="protein sequence ID" value="CAB3983318.1"/>
    <property type="molecule type" value="Genomic_DNA"/>
</dbReference>
<dbReference type="PANTHER" id="PTHR33050:SF7">
    <property type="entry name" value="RIBONUCLEASE H"/>
    <property type="match status" value="1"/>
</dbReference>